<feature type="compositionally biased region" description="Polar residues" evidence="1">
    <location>
        <begin position="103"/>
        <end position="113"/>
    </location>
</feature>
<name>A0ABT0ZK17_9ACTN</name>
<gene>
    <name evidence="2" type="ORF">NGF19_24330</name>
</gene>
<feature type="compositionally biased region" description="Low complexity" evidence="1">
    <location>
        <begin position="1"/>
        <end position="12"/>
    </location>
</feature>
<keyword evidence="3" id="KW-1185">Reference proteome</keyword>
<reference evidence="2 3" key="1">
    <citation type="submission" date="2022-05" db="EMBL/GenBank/DDBJ databases">
        <title>Streptomyces sp. nov. RY43-2 isolated from soil of a peat swamp forest.</title>
        <authorList>
            <person name="Kanchanasin P."/>
            <person name="Tanasupawat S."/>
            <person name="Phongsopitanun W."/>
        </authorList>
    </citation>
    <scope>NUCLEOTIDE SEQUENCE [LARGE SCALE GENOMIC DNA]</scope>
    <source>
        <strain evidence="2 3">RY43-2</strain>
    </source>
</reference>
<sequence length="198" mass="19921">MTDTATTPTTHDAPLRRRSAGRHRKPRPRRMARTVGGLALAAGALSLVRLASPSATGGSQTVETEPRIDPTGVATSAADTLAATPPPRPASRSATAVPGKVSASPSPRARTTQRPASSAPRPSDPATGIPEAPSTPTAARTRGLPSPTTPASPRPVPSPTTTTRNPAPAPVPAPHPSTSDLCVPVIGLCVTDLSASNG</sequence>
<feature type="region of interest" description="Disordered" evidence="1">
    <location>
        <begin position="1"/>
        <end position="36"/>
    </location>
</feature>
<feature type="compositionally biased region" description="Low complexity" evidence="1">
    <location>
        <begin position="114"/>
        <end position="126"/>
    </location>
</feature>
<proteinExistence type="predicted"/>
<evidence type="ECO:0000256" key="1">
    <source>
        <dbReference type="SAM" id="MobiDB-lite"/>
    </source>
</evidence>
<feature type="region of interest" description="Disordered" evidence="1">
    <location>
        <begin position="53"/>
        <end position="182"/>
    </location>
</feature>
<feature type="compositionally biased region" description="Polar residues" evidence="1">
    <location>
        <begin position="53"/>
        <end position="63"/>
    </location>
</feature>
<feature type="compositionally biased region" description="Low complexity" evidence="1">
    <location>
        <begin position="74"/>
        <end position="83"/>
    </location>
</feature>
<feature type="compositionally biased region" description="Pro residues" evidence="1">
    <location>
        <begin position="147"/>
        <end position="158"/>
    </location>
</feature>
<accession>A0ABT0ZK17</accession>
<dbReference type="RefSeq" id="WP_252427414.1">
    <property type="nucleotide sequence ID" value="NZ_JAMWMR010000026.1"/>
</dbReference>
<evidence type="ECO:0000313" key="3">
    <source>
        <dbReference type="Proteomes" id="UP001523219"/>
    </source>
</evidence>
<feature type="compositionally biased region" description="Basic residues" evidence="1">
    <location>
        <begin position="16"/>
        <end position="32"/>
    </location>
</feature>
<protein>
    <submittedName>
        <fullName evidence="2">Uncharacterized protein</fullName>
    </submittedName>
</protein>
<dbReference type="Proteomes" id="UP001523219">
    <property type="component" value="Unassembled WGS sequence"/>
</dbReference>
<comment type="caution">
    <text evidence="2">The sequence shown here is derived from an EMBL/GenBank/DDBJ whole genome shotgun (WGS) entry which is preliminary data.</text>
</comment>
<evidence type="ECO:0000313" key="2">
    <source>
        <dbReference type="EMBL" id="MCN9243870.1"/>
    </source>
</evidence>
<organism evidence="2 3">
    <name type="scientific">Streptomyces macrolidinus</name>
    <dbReference type="NCBI Taxonomy" id="2952607"/>
    <lineage>
        <taxon>Bacteria</taxon>
        <taxon>Bacillati</taxon>
        <taxon>Actinomycetota</taxon>
        <taxon>Actinomycetes</taxon>
        <taxon>Kitasatosporales</taxon>
        <taxon>Streptomycetaceae</taxon>
        <taxon>Streptomyces</taxon>
    </lineage>
</organism>
<dbReference type="EMBL" id="JAMWMR010000026">
    <property type="protein sequence ID" value="MCN9243870.1"/>
    <property type="molecule type" value="Genomic_DNA"/>
</dbReference>